<dbReference type="InterPro" id="IPR011009">
    <property type="entry name" value="Kinase-like_dom_sf"/>
</dbReference>
<organism evidence="1 2">
    <name type="scientific">Mycobacterium intracellulare subsp. chimaera</name>
    <dbReference type="NCBI Taxonomy" id="222805"/>
    <lineage>
        <taxon>Bacteria</taxon>
        <taxon>Bacillati</taxon>
        <taxon>Actinomycetota</taxon>
        <taxon>Actinomycetes</taxon>
        <taxon>Mycobacteriales</taxon>
        <taxon>Mycobacteriaceae</taxon>
        <taxon>Mycobacterium</taxon>
        <taxon>Mycobacterium avium complex (MAC)</taxon>
    </lineage>
</organism>
<sequence>MALTSDEIFAGYTVIRLLGPGGMGEVYLAQHPRLPRRDALKLMLASRR</sequence>
<keyword evidence="1" id="KW-0418">Kinase</keyword>
<reference evidence="1 2" key="1">
    <citation type="journal article" date="2017" name="Lancet Infect. Dis.">
        <title>Global outbreak of severe Mycobacterium chimaera disease after cardiac surgery: a molecular epidemiological study.</title>
        <authorList>
            <person name="van Ingen J."/>
            <person name="Kohl T."/>
            <person name="Kranzer K."/>
            <person name="Hasse B."/>
            <person name="Keller P."/>
            <person name="Szafranska A."/>
            <person name="Hillemann D."/>
            <person name="Chand M."/>
            <person name="Schreiber P."/>
            <person name="Sommerstein R."/>
            <person name="Berger C."/>
            <person name="Genoni M."/>
            <person name="Ruegg C."/>
            <person name="Troillet N."/>
            <person name="Widmer A.F."/>
            <person name="Becker S.L."/>
            <person name="Herrmann M."/>
            <person name="Eckmanns T."/>
            <person name="Haller S."/>
            <person name="Hoeller C."/>
            <person name="Debast S.B."/>
            <person name="Wolfhagen M.J."/>
            <person name="Hopman J."/>
            <person name="Kluytmans J."/>
            <person name="Langelaar M."/>
            <person name="Notermans D.W."/>
            <person name="ten Oever J."/>
            <person name="van den Barselaar P."/>
            <person name="Vonk A.B.A."/>
            <person name="Vos M.C."/>
            <person name="Ahmed N."/>
            <person name="Brown T."/>
            <person name="Crook D."/>
            <person name="Lamagni T."/>
            <person name="Phin N."/>
            <person name="Smith E.G."/>
            <person name="Zambon M."/>
            <person name="Serr A."/>
            <person name="Goetting T."/>
            <person name="Ebner W."/>
            <person name="Thuermer A."/>
            <person name="Utpatel C."/>
            <person name="Sproer C."/>
            <person name="Bunk B."/>
            <person name="Nubel U."/>
            <person name="Bloemberg G."/>
            <person name="Bottger E."/>
            <person name="Niemann S."/>
            <person name="Wagner D."/>
            <person name="Sax H."/>
        </authorList>
    </citation>
    <scope>NUCLEOTIDE SEQUENCE [LARGE SCALE GENOMIC DNA]</scope>
    <source>
        <strain evidence="1 2">ZUERICH-2</strain>
    </source>
</reference>
<accession>A0A7U5MMH0</accession>
<dbReference type="SUPFAM" id="SSF56112">
    <property type="entry name" value="Protein kinase-like (PK-like)"/>
    <property type="match status" value="1"/>
</dbReference>
<dbReference type="Proteomes" id="UP000198286">
    <property type="component" value="Chromosome"/>
</dbReference>
<gene>
    <name evidence="1" type="ORF">MYCOZU2_03890</name>
</gene>
<dbReference type="GO" id="GO:0004674">
    <property type="term" value="F:protein serine/threonine kinase activity"/>
    <property type="evidence" value="ECO:0007669"/>
    <property type="project" value="UniProtKB-KW"/>
</dbReference>
<protein>
    <submittedName>
        <fullName evidence="1">Serine/threonine protein kinase</fullName>
    </submittedName>
</protein>
<dbReference type="AlphaFoldDB" id="A0A7U5MMH0"/>
<evidence type="ECO:0000313" key="2">
    <source>
        <dbReference type="Proteomes" id="UP000198286"/>
    </source>
</evidence>
<keyword evidence="1" id="KW-0808">Transferase</keyword>
<proteinExistence type="predicted"/>
<evidence type="ECO:0000313" key="1">
    <source>
        <dbReference type="EMBL" id="ASL16264.1"/>
    </source>
</evidence>
<keyword evidence="1" id="KW-0723">Serine/threonine-protein kinase</keyword>
<dbReference type="Gene3D" id="3.30.200.20">
    <property type="entry name" value="Phosphorylase Kinase, domain 1"/>
    <property type="match status" value="1"/>
</dbReference>
<dbReference type="EMBL" id="CP015267">
    <property type="protein sequence ID" value="ASL16264.1"/>
    <property type="molecule type" value="Genomic_DNA"/>
</dbReference>
<name>A0A7U5MMH0_MYCIT</name>